<dbReference type="InterPro" id="IPR017853">
    <property type="entry name" value="GH"/>
</dbReference>
<accession>A0A7C4KFE9</accession>
<sequence length="216" mass="25050">MFARYYHDYYQKIKEIDPTAKVAVGGVTQPSLLRMKYLDRMLLHYREVYGMDLPADWWTVHGYVLREQTGSWGAGIPIGMSQDEPLGLLIEPVQHGDIEIFKNQIVNFRSWMAQKGFRECPLAITEMGILLPAEFGFSEEVIGQYLETTFSWLNTASDPDFGYPPDDYRLVQRWAWFSLSDPEFPASDLVNLQDDRITRIGIAFGLFTARSQWYDR</sequence>
<protein>
    <submittedName>
        <fullName evidence="1">Uncharacterized protein</fullName>
    </submittedName>
</protein>
<comment type="caution">
    <text evidence="1">The sequence shown here is derived from an EMBL/GenBank/DDBJ whole genome shotgun (WGS) entry which is preliminary data.</text>
</comment>
<dbReference type="AlphaFoldDB" id="A0A7C4KFE9"/>
<proteinExistence type="predicted"/>
<dbReference type="SUPFAM" id="SSF51445">
    <property type="entry name" value="(Trans)glycosidases"/>
    <property type="match status" value="1"/>
</dbReference>
<gene>
    <name evidence="1" type="ORF">ENT37_00610</name>
</gene>
<reference evidence="1" key="1">
    <citation type="journal article" date="2020" name="mSystems">
        <title>Genome- and Community-Level Interaction Insights into Carbon Utilization and Element Cycling Functions of Hydrothermarchaeota in Hydrothermal Sediment.</title>
        <authorList>
            <person name="Zhou Z."/>
            <person name="Liu Y."/>
            <person name="Xu W."/>
            <person name="Pan J."/>
            <person name="Luo Z.H."/>
            <person name="Li M."/>
        </authorList>
    </citation>
    <scope>NUCLEOTIDE SEQUENCE [LARGE SCALE GENOMIC DNA]</scope>
    <source>
        <strain evidence="1">SpSt-573</strain>
    </source>
</reference>
<dbReference type="Gene3D" id="3.20.20.80">
    <property type="entry name" value="Glycosidases"/>
    <property type="match status" value="1"/>
</dbReference>
<organism evidence="1">
    <name type="scientific">Anaerolinea thermolimosa</name>
    <dbReference type="NCBI Taxonomy" id="229919"/>
    <lineage>
        <taxon>Bacteria</taxon>
        <taxon>Bacillati</taxon>
        <taxon>Chloroflexota</taxon>
        <taxon>Anaerolineae</taxon>
        <taxon>Anaerolineales</taxon>
        <taxon>Anaerolineaceae</taxon>
        <taxon>Anaerolinea</taxon>
    </lineage>
</organism>
<name>A0A7C4KFE9_9CHLR</name>
<dbReference type="EMBL" id="DSYK01000031">
    <property type="protein sequence ID" value="HGS20354.1"/>
    <property type="molecule type" value="Genomic_DNA"/>
</dbReference>
<evidence type="ECO:0000313" key="1">
    <source>
        <dbReference type="EMBL" id="HGS20354.1"/>
    </source>
</evidence>